<organism evidence="1 2">
    <name type="scientific">Paramarasmius palmivorus</name>
    <dbReference type="NCBI Taxonomy" id="297713"/>
    <lineage>
        <taxon>Eukaryota</taxon>
        <taxon>Fungi</taxon>
        <taxon>Dikarya</taxon>
        <taxon>Basidiomycota</taxon>
        <taxon>Agaricomycotina</taxon>
        <taxon>Agaricomycetes</taxon>
        <taxon>Agaricomycetidae</taxon>
        <taxon>Agaricales</taxon>
        <taxon>Marasmiineae</taxon>
        <taxon>Marasmiaceae</taxon>
        <taxon>Paramarasmius</taxon>
    </lineage>
</organism>
<dbReference type="Proteomes" id="UP001383192">
    <property type="component" value="Unassembled WGS sequence"/>
</dbReference>
<dbReference type="EMBL" id="JAYKXP010000010">
    <property type="protein sequence ID" value="KAK7053345.1"/>
    <property type="molecule type" value="Genomic_DNA"/>
</dbReference>
<gene>
    <name evidence="1" type="ORF">VNI00_003971</name>
</gene>
<evidence type="ECO:0000313" key="1">
    <source>
        <dbReference type="EMBL" id="KAK7053345.1"/>
    </source>
</evidence>
<sequence>MGQYFYFVNFDKPLLHCSLGKYGEWFGLDDDYQVIKFLKRLVVPPPEPKLGQVQIAHRRERHDYWKYRLGLIHSVPGYVKNRFQLELPLTGFDRAGSEYATLLDLPLELHTAIFDLLDGYGTALNLAVVNRHFWNVGKARLTHFLARTGDTFCWAGDRIIFIGDGSEDLPEHIENPPGDEDCITIEEIKDEVQYESRSPDWPSLPKVYQNDGLPTTKEFKPWVKPYEQSSTVWVLRNLSKKEYTYAVKRSNSSRRGYGTFADRLSVWAVWASNGISGVDDKYARGRWAGDCFDIVPEEQLKYVIGKDGKAVEEDGWRDVTEELNQVLDVILA</sequence>
<comment type="caution">
    <text evidence="1">The sequence shown here is derived from an EMBL/GenBank/DDBJ whole genome shotgun (WGS) entry which is preliminary data.</text>
</comment>
<name>A0AAW0DND3_9AGAR</name>
<accession>A0AAW0DND3</accession>
<evidence type="ECO:0000313" key="2">
    <source>
        <dbReference type="Proteomes" id="UP001383192"/>
    </source>
</evidence>
<keyword evidence="2" id="KW-1185">Reference proteome</keyword>
<reference evidence="1 2" key="1">
    <citation type="submission" date="2024-01" db="EMBL/GenBank/DDBJ databases">
        <title>A draft genome for a cacao thread blight-causing isolate of Paramarasmius palmivorus.</title>
        <authorList>
            <person name="Baruah I.K."/>
            <person name="Bukari Y."/>
            <person name="Amoako-Attah I."/>
            <person name="Meinhardt L.W."/>
            <person name="Bailey B.A."/>
            <person name="Cohen S.P."/>
        </authorList>
    </citation>
    <scope>NUCLEOTIDE SEQUENCE [LARGE SCALE GENOMIC DNA]</scope>
    <source>
        <strain evidence="1 2">GH-12</strain>
    </source>
</reference>
<evidence type="ECO:0008006" key="3">
    <source>
        <dbReference type="Google" id="ProtNLM"/>
    </source>
</evidence>
<proteinExistence type="predicted"/>
<dbReference type="AlphaFoldDB" id="A0AAW0DND3"/>
<protein>
    <recommendedName>
        <fullName evidence="3">F-box domain-containing protein</fullName>
    </recommendedName>
</protein>